<keyword evidence="3" id="KW-1185">Reference proteome</keyword>
<organism evidence="2 3">
    <name type="scientific">Eubacterium cellulosolvens (strain ATCC 43171 / JCM 9499 / 6)</name>
    <name type="common">Cillobacterium cellulosolvens</name>
    <dbReference type="NCBI Taxonomy" id="633697"/>
    <lineage>
        <taxon>Bacteria</taxon>
        <taxon>Bacillati</taxon>
        <taxon>Bacillota</taxon>
        <taxon>Clostridia</taxon>
        <taxon>Eubacteriales</taxon>
        <taxon>Eubacteriaceae</taxon>
        <taxon>Eubacterium</taxon>
    </lineage>
</organism>
<gene>
    <name evidence="2" type="ORF">EubceDRAFT1_1227</name>
</gene>
<keyword evidence="1" id="KW-0812">Transmembrane</keyword>
<keyword evidence="1" id="KW-1133">Transmembrane helix</keyword>
<evidence type="ECO:0000313" key="2">
    <source>
        <dbReference type="EMBL" id="EIM57044.1"/>
    </source>
</evidence>
<dbReference type="eggNOG" id="ENOG5032RVD">
    <property type="taxonomic scope" value="Bacteria"/>
</dbReference>
<reference evidence="2 3" key="2">
    <citation type="submission" date="2012-02" db="EMBL/GenBank/DDBJ databases">
        <title>Improved High-Quality Draft sequence of Eubacterium cellulosolvens 6.</title>
        <authorList>
            <consortium name="US DOE Joint Genome Institute"/>
            <person name="Lucas S."/>
            <person name="Han J."/>
            <person name="Lapidus A."/>
            <person name="Cheng J.-F."/>
            <person name="Goodwin L."/>
            <person name="Pitluck S."/>
            <person name="Peters L."/>
            <person name="Mikhailova N."/>
            <person name="Gu W."/>
            <person name="Detter J.C."/>
            <person name="Han C."/>
            <person name="Tapia R."/>
            <person name="Land M."/>
            <person name="Hauser L."/>
            <person name="Kyrpides N."/>
            <person name="Ivanova N."/>
            <person name="Pagani I."/>
            <person name="Johnson E."/>
            <person name="Mukhopadhyay B."/>
            <person name="Anderson I."/>
            <person name="Woyke T."/>
        </authorList>
    </citation>
    <scope>NUCLEOTIDE SEQUENCE [LARGE SCALE GENOMIC DNA]</scope>
    <source>
        <strain evidence="2 3">6</strain>
    </source>
</reference>
<feature type="transmembrane region" description="Helical" evidence="1">
    <location>
        <begin position="39"/>
        <end position="57"/>
    </location>
</feature>
<dbReference type="InterPro" id="IPR008407">
    <property type="entry name" value="Brnchd-chn_aa_trnsp_AzlD"/>
</dbReference>
<name>I5ATC1_EUBC6</name>
<proteinExistence type="predicted"/>
<dbReference type="OrthoDB" id="9811308at2"/>
<dbReference type="EMBL" id="CM001487">
    <property type="protein sequence ID" value="EIM57044.1"/>
    <property type="molecule type" value="Genomic_DNA"/>
</dbReference>
<feature type="transmembrane region" description="Helical" evidence="1">
    <location>
        <begin position="63"/>
        <end position="96"/>
    </location>
</feature>
<dbReference type="Proteomes" id="UP000005753">
    <property type="component" value="Chromosome"/>
</dbReference>
<feature type="transmembrane region" description="Helical" evidence="1">
    <location>
        <begin position="6"/>
        <end position="27"/>
    </location>
</feature>
<keyword evidence="1" id="KW-0472">Membrane</keyword>
<evidence type="ECO:0000313" key="3">
    <source>
        <dbReference type="Proteomes" id="UP000005753"/>
    </source>
</evidence>
<dbReference type="STRING" id="633697.EubceDRAFT1_1227"/>
<sequence length="101" mass="11335">MTGNVYVSMLIIALTIYAIRLMPFLFIRKPIRNRYFRSFLYYVPYVTLAVMTFPAILTATDQIWAGVAALIAGLIVAWFWGDLFAVAITCCAAVFICGIIL</sequence>
<dbReference type="HOGENOM" id="CLU_157896_2_1_9"/>
<dbReference type="Pfam" id="PF05437">
    <property type="entry name" value="AzlD"/>
    <property type="match status" value="1"/>
</dbReference>
<reference evidence="2 3" key="1">
    <citation type="submission" date="2010-08" db="EMBL/GenBank/DDBJ databases">
        <authorList>
            <consortium name="US DOE Joint Genome Institute (JGI-PGF)"/>
            <person name="Lucas S."/>
            <person name="Copeland A."/>
            <person name="Lapidus A."/>
            <person name="Cheng J.-F."/>
            <person name="Bruce D."/>
            <person name="Goodwin L."/>
            <person name="Pitluck S."/>
            <person name="Land M.L."/>
            <person name="Hauser L."/>
            <person name="Chang Y.-J."/>
            <person name="Anderson I.J."/>
            <person name="Johnson E."/>
            <person name="Mulhopadhyay B."/>
            <person name="Kyrpides N."/>
            <person name="Woyke T.J."/>
        </authorList>
    </citation>
    <scope>NUCLEOTIDE SEQUENCE [LARGE SCALE GENOMIC DNA]</scope>
    <source>
        <strain evidence="2 3">6</strain>
    </source>
</reference>
<accession>I5ATC1</accession>
<evidence type="ECO:0000256" key="1">
    <source>
        <dbReference type="SAM" id="Phobius"/>
    </source>
</evidence>
<protein>
    <submittedName>
        <fullName evidence="2">Branched-chain amino acid transport protein (AzlD)</fullName>
    </submittedName>
</protein>
<dbReference type="AlphaFoldDB" id="I5ATC1"/>